<keyword evidence="2" id="KW-1185">Reference proteome</keyword>
<name>A0A918TEX6_9BACT</name>
<dbReference type="EMBL" id="BMXI01000002">
    <property type="protein sequence ID" value="GHC43176.1"/>
    <property type="molecule type" value="Genomic_DNA"/>
</dbReference>
<evidence type="ECO:0000313" key="1">
    <source>
        <dbReference type="EMBL" id="GHC43176.1"/>
    </source>
</evidence>
<proteinExistence type="predicted"/>
<reference evidence="1" key="1">
    <citation type="journal article" date="2014" name="Int. J. Syst. Evol. Microbiol.">
        <title>Complete genome sequence of Corynebacterium casei LMG S-19264T (=DSM 44701T), isolated from a smear-ripened cheese.</title>
        <authorList>
            <consortium name="US DOE Joint Genome Institute (JGI-PGF)"/>
            <person name="Walter F."/>
            <person name="Albersmeier A."/>
            <person name="Kalinowski J."/>
            <person name="Ruckert C."/>
        </authorList>
    </citation>
    <scope>NUCLEOTIDE SEQUENCE</scope>
    <source>
        <strain evidence="1">KCTC 12988</strain>
    </source>
</reference>
<dbReference type="RefSeq" id="WP_189567107.1">
    <property type="nucleotide sequence ID" value="NZ_BMXI01000002.1"/>
</dbReference>
<dbReference type="AlphaFoldDB" id="A0A918TEX6"/>
<accession>A0A918TEX6</accession>
<evidence type="ECO:0000313" key="2">
    <source>
        <dbReference type="Proteomes" id="UP000644507"/>
    </source>
</evidence>
<gene>
    <name evidence="1" type="ORF">GCM10007100_05310</name>
</gene>
<protein>
    <submittedName>
        <fullName evidence="1">Uncharacterized protein</fullName>
    </submittedName>
</protein>
<reference evidence="1" key="2">
    <citation type="submission" date="2020-09" db="EMBL/GenBank/DDBJ databases">
        <authorList>
            <person name="Sun Q."/>
            <person name="Kim S."/>
        </authorList>
    </citation>
    <scope>NUCLEOTIDE SEQUENCE</scope>
    <source>
        <strain evidence="1">KCTC 12988</strain>
    </source>
</reference>
<sequence>MKLEQGQVWKVGDAFLRIVKWQRLSIEYKHITNWETREGEVHKVSKKEFCRLIRPGKLYLGEAEEVSESEDVTGNE</sequence>
<comment type="caution">
    <text evidence="1">The sequence shown here is derived from an EMBL/GenBank/DDBJ whole genome shotgun (WGS) entry which is preliminary data.</text>
</comment>
<dbReference type="Proteomes" id="UP000644507">
    <property type="component" value="Unassembled WGS sequence"/>
</dbReference>
<organism evidence="1 2">
    <name type="scientific">Roseibacillus persicicus</name>
    <dbReference type="NCBI Taxonomy" id="454148"/>
    <lineage>
        <taxon>Bacteria</taxon>
        <taxon>Pseudomonadati</taxon>
        <taxon>Verrucomicrobiota</taxon>
        <taxon>Verrucomicrobiia</taxon>
        <taxon>Verrucomicrobiales</taxon>
        <taxon>Verrucomicrobiaceae</taxon>
        <taxon>Roseibacillus</taxon>
    </lineage>
</organism>